<comment type="similarity">
    <text evidence="4">Belongs to the bacillus TGase family.</text>
</comment>
<proteinExistence type="inferred from homology"/>
<evidence type="ECO:0000256" key="2">
    <source>
        <dbReference type="ARBA" id="ARBA00022969"/>
    </source>
</evidence>
<dbReference type="KEGG" id="bif:N288_08085"/>
<evidence type="ECO:0000313" key="5">
    <source>
        <dbReference type="EMBL" id="AGX03543.1"/>
    </source>
</evidence>
<dbReference type="AlphaFoldDB" id="U5L857"/>
<evidence type="ECO:0000256" key="4">
    <source>
        <dbReference type="HAMAP-Rule" id="MF_00727"/>
    </source>
</evidence>
<evidence type="ECO:0000256" key="1">
    <source>
        <dbReference type="ARBA" id="ARBA00022679"/>
    </source>
</evidence>
<reference evidence="5 6" key="1">
    <citation type="submission" date="2013-07" db="EMBL/GenBank/DDBJ databases">
        <title>Complete genome sequence of Bacillus infantis NRRL B-14911 that has potential to induce cardiac disease by antigenic mimicry.</title>
        <authorList>
            <person name="Massilamany C."/>
            <person name="Smith T.P.L."/>
            <person name="Loy J.D."/>
            <person name="Barletta R."/>
            <person name="Reddy J."/>
        </authorList>
    </citation>
    <scope>NUCLEOTIDE SEQUENCE [LARGE SCALE GENOMIC DNA]</scope>
    <source>
        <strain evidence="5 6">NRRL B-14911</strain>
    </source>
</reference>
<name>U5L857_9BACI</name>
<gene>
    <name evidence="4" type="primary">tgl</name>
    <name evidence="5" type="ORF">N288_08085</name>
</gene>
<comment type="catalytic activity">
    <reaction evidence="4">
        <text>L-glutaminyl-[protein] + L-lysyl-[protein] = [protein]-L-lysyl-N(6)-5-L-glutamyl-[protein] + NH4(+)</text>
        <dbReference type="Rhea" id="RHEA:54816"/>
        <dbReference type="Rhea" id="RHEA-COMP:9752"/>
        <dbReference type="Rhea" id="RHEA-COMP:10207"/>
        <dbReference type="Rhea" id="RHEA-COMP:14005"/>
        <dbReference type="ChEBI" id="CHEBI:28938"/>
        <dbReference type="ChEBI" id="CHEBI:29969"/>
        <dbReference type="ChEBI" id="CHEBI:30011"/>
        <dbReference type="ChEBI" id="CHEBI:138370"/>
        <dbReference type="EC" id="2.3.2.13"/>
    </reaction>
</comment>
<evidence type="ECO:0000313" key="6">
    <source>
        <dbReference type="Proteomes" id="UP000017805"/>
    </source>
</evidence>
<dbReference type="STRING" id="1367477.N288_08085"/>
<dbReference type="HAMAP" id="MF_00727">
    <property type="entry name" value="Tgl"/>
    <property type="match status" value="1"/>
</dbReference>
<dbReference type="Pfam" id="PF20085">
    <property type="entry name" value="TGL"/>
    <property type="match status" value="1"/>
</dbReference>
<dbReference type="EC" id="2.3.2.13" evidence="4"/>
<dbReference type="PATRIC" id="fig|1367477.3.peg.1542"/>
<accession>U5L857</accession>
<sequence length="295" mass="33814">MNKPCRGIDRTEWPAILKMAGFSAERGQNSGHFKEHSAIRYREAVLGKEFSMIQLPVFPGLSADMLPETQRAIWQALDRSPETFYYSNAGELLFELETREKILYYSRKLSESGAVFAAFQDSFFNPAYWIKTRAGYALRPDVRPSEAVNDVFSNGSKYAFECSTAIVLILYKAVLESISVRYFNQLFQNLLVWDWNYDRDLGIVTKIGSNFIPGDIVYFYNPDFRHPVWTGENAVYLGNDAYFGHGIGIKSEQEMVAALNTLRKPNATRSAFLISQHSRINFSYLFQFAKRIQGF</sequence>
<dbReference type="InterPro" id="IPR020916">
    <property type="entry name" value="Gln_gamma-glutamylTfrase_bac"/>
</dbReference>
<keyword evidence="6" id="KW-1185">Reference proteome</keyword>
<dbReference type="Proteomes" id="UP000017805">
    <property type="component" value="Chromosome"/>
</dbReference>
<evidence type="ECO:0000256" key="3">
    <source>
        <dbReference type="ARBA" id="ARBA00023315"/>
    </source>
</evidence>
<dbReference type="GO" id="GO:0030435">
    <property type="term" value="P:sporulation resulting in formation of a cellular spore"/>
    <property type="evidence" value="ECO:0007669"/>
    <property type="project" value="UniProtKB-UniRule"/>
</dbReference>
<dbReference type="GO" id="GO:0003810">
    <property type="term" value="F:protein-glutamine gamma-glutamyltransferase activity"/>
    <property type="evidence" value="ECO:0007669"/>
    <property type="project" value="UniProtKB-UniRule"/>
</dbReference>
<dbReference type="HOGENOM" id="CLU_088922_0_0_9"/>
<keyword evidence="1 4" id="KW-0808">Transferase</keyword>
<protein>
    <recommendedName>
        <fullName evidence="4">Protein-glutamine gamma-glutamyltransferase</fullName>
        <ecNumber evidence="4">2.3.2.13</ecNumber>
    </recommendedName>
    <alternativeName>
        <fullName evidence="4">Transglutaminase</fullName>
        <shortName evidence="4">TGase</shortName>
    </alternativeName>
</protein>
<organism evidence="5 6">
    <name type="scientific">Bacillus infantis NRRL B-14911</name>
    <dbReference type="NCBI Taxonomy" id="1367477"/>
    <lineage>
        <taxon>Bacteria</taxon>
        <taxon>Bacillati</taxon>
        <taxon>Bacillota</taxon>
        <taxon>Bacilli</taxon>
        <taxon>Bacillales</taxon>
        <taxon>Bacillaceae</taxon>
        <taxon>Bacillus</taxon>
    </lineage>
</organism>
<comment type="function">
    <text evidence="4">Probably plays a role in the assembly of the spore coat proteins by catalyzing epsilon-(gamma-glutamyl)lysine cross-links.</text>
</comment>
<keyword evidence="2 4" id="KW-0749">Sporulation</keyword>
<keyword evidence="3 4" id="KW-0012">Acyltransferase</keyword>
<dbReference type="EMBL" id="CP006643">
    <property type="protein sequence ID" value="AGX03543.1"/>
    <property type="molecule type" value="Genomic_DNA"/>
</dbReference>